<dbReference type="OrthoDB" id="9807925at2"/>
<dbReference type="EMBL" id="LSFI01000064">
    <property type="protein sequence ID" value="OAG26794.1"/>
    <property type="molecule type" value="Genomic_DNA"/>
</dbReference>
<protein>
    <submittedName>
        <fullName evidence="1">Cytoplasmic protein</fullName>
    </submittedName>
</protein>
<dbReference type="SUPFAM" id="SSF75169">
    <property type="entry name" value="DsrEFH-like"/>
    <property type="match status" value="1"/>
</dbReference>
<organism evidence="1 2">
    <name type="scientific">Thermodesulfatator autotrophicus</name>
    <dbReference type="NCBI Taxonomy" id="1795632"/>
    <lineage>
        <taxon>Bacteria</taxon>
        <taxon>Pseudomonadati</taxon>
        <taxon>Thermodesulfobacteriota</taxon>
        <taxon>Thermodesulfobacteria</taxon>
        <taxon>Thermodesulfobacteriales</taxon>
        <taxon>Thermodesulfatatoraceae</taxon>
        <taxon>Thermodesulfatator</taxon>
    </lineage>
</organism>
<evidence type="ECO:0000313" key="2">
    <source>
        <dbReference type="Proteomes" id="UP000076964"/>
    </source>
</evidence>
<comment type="caution">
    <text evidence="1">The sequence shown here is derived from an EMBL/GenBank/DDBJ whole genome shotgun (WGS) entry which is preliminary data.</text>
</comment>
<dbReference type="AlphaFoldDB" id="A0A177E4B3"/>
<accession>A0A177E4B3</accession>
<dbReference type="STRING" id="1795632.TH606_10395"/>
<sequence length="115" mass="12445">MKKFALFVFNGDPMCFIHVLLNALDMKAKGLEAQVIMEGASVKLIPSLAEEDSPLHSLWQKLLSEGLLAGVCQACSSKLGTLEAAKKLGLPLLSDMQGHPSIAAFREKGFKIITF</sequence>
<dbReference type="RefSeq" id="WP_068543760.1">
    <property type="nucleotide sequence ID" value="NZ_LSFI01000064.1"/>
</dbReference>
<dbReference type="InterPro" id="IPR027396">
    <property type="entry name" value="DsrEFH-like"/>
</dbReference>
<gene>
    <name evidence="1" type="ORF">TH606_10395</name>
</gene>
<keyword evidence="2" id="KW-1185">Reference proteome</keyword>
<evidence type="ECO:0000313" key="1">
    <source>
        <dbReference type="EMBL" id="OAG26794.1"/>
    </source>
</evidence>
<dbReference type="Proteomes" id="UP000076964">
    <property type="component" value="Unassembled WGS sequence"/>
</dbReference>
<dbReference type="Gene3D" id="3.40.1260.10">
    <property type="entry name" value="DsrEFH-like"/>
    <property type="match status" value="1"/>
</dbReference>
<name>A0A177E4B3_9BACT</name>
<proteinExistence type="predicted"/>
<reference evidence="1 2" key="1">
    <citation type="submission" date="2016-02" db="EMBL/GenBank/DDBJ databases">
        <title>Draft genome sequence of Thermodesulfatator sp. S606.</title>
        <authorList>
            <person name="Lai Q."/>
            <person name="Cao J."/>
            <person name="Dupont S."/>
            <person name="Shao Z."/>
            <person name="Jebbar M."/>
            <person name="Alain K."/>
        </authorList>
    </citation>
    <scope>NUCLEOTIDE SEQUENCE [LARGE SCALE GENOMIC DNA]</scope>
    <source>
        <strain evidence="1 2">S606</strain>
    </source>
</reference>